<dbReference type="Proteomes" id="UP000266568">
    <property type="component" value="Unassembled WGS sequence"/>
</dbReference>
<keyword evidence="3" id="KW-1185">Reference proteome</keyword>
<dbReference type="EMBL" id="QXDC01000003">
    <property type="protein sequence ID" value="RIA43905.1"/>
    <property type="molecule type" value="Genomic_DNA"/>
</dbReference>
<organism evidence="2 3">
    <name type="scientific">Hephaestia caeni</name>
    <dbReference type="NCBI Taxonomy" id="645617"/>
    <lineage>
        <taxon>Bacteria</taxon>
        <taxon>Pseudomonadati</taxon>
        <taxon>Pseudomonadota</taxon>
        <taxon>Alphaproteobacteria</taxon>
        <taxon>Sphingomonadales</taxon>
        <taxon>Sphingomonadaceae</taxon>
        <taxon>Hephaestia</taxon>
    </lineage>
</organism>
<keyword evidence="1" id="KW-0732">Signal</keyword>
<sequence length="105" mass="10517">MLRFVPLAAAVVAPAMLFGAAAGHAAQPRGYYVATALEAPAKANFVTRSTAWSCDGAVCTAARAPERDAFVCERVAGSVGALSAFTAGGTALDADALAKCNAKAK</sequence>
<dbReference type="NCBIfam" id="NF047636">
    <property type="entry name" value="CC_3452_fam"/>
    <property type="match status" value="1"/>
</dbReference>
<dbReference type="Pfam" id="PF26624">
    <property type="entry name" value="DUF8200"/>
    <property type="match status" value="1"/>
</dbReference>
<evidence type="ECO:0000313" key="3">
    <source>
        <dbReference type="Proteomes" id="UP000266568"/>
    </source>
</evidence>
<dbReference type="InterPro" id="IPR058513">
    <property type="entry name" value="DUF8200"/>
</dbReference>
<protein>
    <submittedName>
        <fullName evidence="2">Uncharacterized protein</fullName>
    </submittedName>
</protein>
<proteinExistence type="predicted"/>
<feature type="signal peptide" evidence="1">
    <location>
        <begin position="1"/>
        <end position="25"/>
    </location>
</feature>
<dbReference type="OrthoDB" id="7594837at2"/>
<reference evidence="2 3" key="1">
    <citation type="submission" date="2018-08" db="EMBL/GenBank/DDBJ databases">
        <title>Genomic Encyclopedia of Type Strains, Phase IV (KMG-IV): sequencing the most valuable type-strain genomes for metagenomic binning, comparative biology and taxonomic classification.</title>
        <authorList>
            <person name="Goeker M."/>
        </authorList>
    </citation>
    <scope>NUCLEOTIDE SEQUENCE [LARGE SCALE GENOMIC DNA]</scope>
    <source>
        <strain evidence="2 3">DSM 25527</strain>
    </source>
</reference>
<gene>
    <name evidence="2" type="ORF">DFR49_2138</name>
</gene>
<comment type="caution">
    <text evidence="2">The sequence shown here is derived from an EMBL/GenBank/DDBJ whole genome shotgun (WGS) entry which is preliminary data.</text>
</comment>
<dbReference type="InterPro" id="IPR058067">
    <property type="entry name" value="CC_3452-like"/>
</dbReference>
<dbReference type="AlphaFoldDB" id="A0A397P9Q5"/>
<feature type="chain" id="PRO_5017417442" evidence="1">
    <location>
        <begin position="26"/>
        <end position="105"/>
    </location>
</feature>
<evidence type="ECO:0000313" key="2">
    <source>
        <dbReference type="EMBL" id="RIA43905.1"/>
    </source>
</evidence>
<dbReference type="RefSeq" id="WP_119035694.1">
    <property type="nucleotide sequence ID" value="NZ_QXDC01000003.1"/>
</dbReference>
<name>A0A397P9Q5_9SPHN</name>
<evidence type="ECO:0000256" key="1">
    <source>
        <dbReference type="SAM" id="SignalP"/>
    </source>
</evidence>
<accession>A0A397P9Q5</accession>